<keyword evidence="7 12" id="KW-0554">One-carbon metabolism</keyword>
<evidence type="ECO:0000313" key="16">
    <source>
        <dbReference type="Proteomes" id="UP000252085"/>
    </source>
</evidence>
<evidence type="ECO:0000256" key="8">
    <source>
        <dbReference type="ARBA" id="ARBA00022605"/>
    </source>
</evidence>
<evidence type="ECO:0000256" key="11">
    <source>
        <dbReference type="ARBA" id="ARBA00054606"/>
    </source>
</evidence>
<dbReference type="InterPro" id="IPR015424">
    <property type="entry name" value="PyrdxlP-dep_Trfase"/>
</dbReference>
<dbReference type="PROSITE" id="PS00096">
    <property type="entry name" value="SHMT"/>
    <property type="match status" value="1"/>
</dbReference>
<dbReference type="GO" id="GO:0005829">
    <property type="term" value="C:cytosol"/>
    <property type="evidence" value="ECO:0007669"/>
    <property type="project" value="TreeGrafter"/>
</dbReference>
<comment type="cofactor">
    <cofactor evidence="2 12 13">
        <name>pyridoxal 5'-phosphate</name>
        <dbReference type="ChEBI" id="CHEBI:597326"/>
    </cofactor>
</comment>
<dbReference type="AlphaFoldDB" id="A0A367RUW8"/>
<dbReference type="PIRSF" id="PIRSF000412">
    <property type="entry name" value="SHMT"/>
    <property type="match status" value="1"/>
</dbReference>
<comment type="pathway">
    <text evidence="12">One-carbon metabolism; tetrahydrofolate interconversion.</text>
</comment>
<comment type="pathway">
    <text evidence="12">Amino-acid biosynthesis; glycine biosynthesis; glycine from L-serine: step 1/1.</text>
</comment>
<dbReference type="Gene3D" id="3.40.640.10">
    <property type="entry name" value="Type I PLP-dependent aspartate aminotransferase-like (Major domain)"/>
    <property type="match status" value="1"/>
</dbReference>
<name>A0A367RUW8_NOSPU</name>
<evidence type="ECO:0000256" key="4">
    <source>
        <dbReference type="ARBA" id="ARBA00006376"/>
    </source>
</evidence>
<gene>
    <name evidence="12 15" type="primary">glyA</name>
    <name evidence="15" type="ORF">A6769_03060</name>
</gene>
<dbReference type="GO" id="GO:0032259">
    <property type="term" value="P:methylation"/>
    <property type="evidence" value="ECO:0007669"/>
    <property type="project" value="UniProtKB-KW"/>
</dbReference>
<comment type="caution">
    <text evidence="15">The sequence shown here is derived from an EMBL/GenBank/DDBJ whole genome shotgun (WGS) entry which is preliminary data.</text>
</comment>
<keyword evidence="8 12" id="KW-0028">Amino-acid biosynthesis</keyword>
<dbReference type="PANTHER" id="PTHR11680">
    <property type="entry name" value="SERINE HYDROXYMETHYLTRANSFERASE"/>
    <property type="match status" value="1"/>
</dbReference>
<keyword evidence="9 12" id="KW-0808">Transferase</keyword>
<comment type="catalytic activity">
    <reaction evidence="1 12">
        <text>(6R)-5,10-methylene-5,6,7,8-tetrahydrofolate + glycine + H2O = (6S)-5,6,7,8-tetrahydrofolate + L-serine</text>
        <dbReference type="Rhea" id="RHEA:15481"/>
        <dbReference type="ChEBI" id="CHEBI:15377"/>
        <dbReference type="ChEBI" id="CHEBI:15636"/>
        <dbReference type="ChEBI" id="CHEBI:33384"/>
        <dbReference type="ChEBI" id="CHEBI:57305"/>
        <dbReference type="ChEBI" id="CHEBI:57453"/>
        <dbReference type="EC" id="2.1.2.1"/>
    </reaction>
</comment>
<evidence type="ECO:0000313" key="15">
    <source>
        <dbReference type="EMBL" id="RCJ40358.1"/>
    </source>
</evidence>
<dbReference type="UniPathway" id="UPA00288">
    <property type="reaction ID" value="UER01023"/>
</dbReference>
<dbReference type="GO" id="GO:0035999">
    <property type="term" value="P:tetrahydrofolate interconversion"/>
    <property type="evidence" value="ECO:0007669"/>
    <property type="project" value="UniProtKB-UniRule"/>
</dbReference>
<dbReference type="Gene3D" id="3.90.1150.10">
    <property type="entry name" value="Aspartate Aminotransferase, domain 1"/>
    <property type="match status" value="1"/>
</dbReference>
<dbReference type="InterPro" id="IPR019798">
    <property type="entry name" value="Ser_HO-MeTrfase_PLP_BS"/>
</dbReference>
<dbReference type="EC" id="2.1.2.1" evidence="12"/>
<sequence>MTRTNSDFLSSSDPAIAGLINDELQRQRDHLELIASENFTSAAVLAAQGSVLTNKYAEGLPGKRYYGGCEFIDKIEQLAINRAKQIFGATHANVQPHSGAQANFAVFLSLLEPGDKIMGMDLSHGGHLTHGSPVNFSGKWFQVSHYGVSQETEQLDYDQIRELALRERPKLLICGYSAYPRVIDFEKFRSIADEIGAYLLADIAHIAGLVATGLHPDPIPHCHVVTTTTHKTLRGPRGGLILTNDAELGKKLDKSVFPGSQGGPLEHVIAGKAVAFGEALKPEFKTYSAQVIENACALAEQLQSRGLKLVSNGTDNHLILVDLRSVSLTGKQADQLVSTVNITANKNTIPFDPQSPFVTSGLRLGSPAMTTRGLGVAEFTEIANIISDRLLSPDSDVVTQDCRQRVAALCDRFPLYAHLEIPVPALA</sequence>
<dbReference type="GO" id="GO:0004372">
    <property type="term" value="F:glycine hydroxymethyltransferase activity"/>
    <property type="evidence" value="ECO:0007669"/>
    <property type="project" value="UniProtKB-UniRule"/>
</dbReference>
<comment type="similarity">
    <text evidence="4 12">Belongs to the SHMT family.</text>
</comment>
<evidence type="ECO:0000256" key="1">
    <source>
        <dbReference type="ARBA" id="ARBA00001528"/>
    </source>
</evidence>
<comment type="subcellular location">
    <subcellularLocation>
        <location evidence="3 12">Cytoplasm</location>
    </subcellularLocation>
</comment>
<dbReference type="InterPro" id="IPR049943">
    <property type="entry name" value="Ser_HO-MeTrfase-like"/>
</dbReference>
<dbReference type="CDD" id="cd00378">
    <property type="entry name" value="SHMT"/>
    <property type="match status" value="1"/>
</dbReference>
<dbReference type="GO" id="GO:0030170">
    <property type="term" value="F:pyridoxal phosphate binding"/>
    <property type="evidence" value="ECO:0007669"/>
    <property type="project" value="UniProtKB-UniRule"/>
</dbReference>
<comment type="function">
    <text evidence="11">Catalyzes the reversible interconversion of serine and glycine with tetrahydrofolate (THF) serving as the one-carbon carrier. This reaction serves as the major source of one-carbon groups required for the biosynthesis of purines, thymidylate, methionine, and other important biomolecules. Also exhibits THF-independent aldolase activity toward beta-hydroxyamino acids, producing glycine and aldehydes, via a retro-aldol mechanism. Thus, is able to catalyze the cleavage of L-allo-threonine.</text>
</comment>
<feature type="binding site" evidence="12">
    <location>
        <position position="122"/>
    </location>
    <ligand>
        <name>(6S)-5,6,7,8-tetrahydrofolate</name>
        <dbReference type="ChEBI" id="CHEBI:57453"/>
    </ligand>
</feature>
<comment type="caution">
    <text evidence="12">Lacks conserved residue(s) required for the propagation of feature annotation.</text>
</comment>
<organism evidence="15 16">
    <name type="scientific">Nostoc punctiforme NIES-2108</name>
    <dbReference type="NCBI Taxonomy" id="1356359"/>
    <lineage>
        <taxon>Bacteria</taxon>
        <taxon>Bacillati</taxon>
        <taxon>Cyanobacteriota</taxon>
        <taxon>Cyanophyceae</taxon>
        <taxon>Nostocales</taxon>
        <taxon>Nostocaceae</taxon>
        <taxon>Nostoc</taxon>
    </lineage>
</organism>
<feature type="modified residue" description="N6-(pyridoxal phosphate)lysine" evidence="12 13">
    <location>
        <position position="231"/>
    </location>
</feature>
<accession>A0A367RUW8</accession>
<dbReference type="FunFam" id="3.40.640.10:FF:000001">
    <property type="entry name" value="Serine hydroxymethyltransferase"/>
    <property type="match status" value="1"/>
</dbReference>
<dbReference type="SUPFAM" id="SSF53383">
    <property type="entry name" value="PLP-dependent transferases"/>
    <property type="match status" value="1"/>
</dbReference>
<reference evidence="15 16" key="1">
    <citation type="submission" date="2016-04" db="EMBL/GenBank/DDBJ databases">
        <authorList>
            <person name="Evans L.H."/>
            <person name="Alamgir A."/>
            <person name="Owens N."/>
            <person name="Weber N.D."/>
            <person name="Virtaneva K."/>
            <person name="Barbian K."/>
            <person name="Babar A."/>
            <person name="Rosenke K."/>
        </authorList>
    </citation>
    <scope>NUCLEOTIDE SEQUENCE [LARGE SCALE GENOMIC DNA]</scope>
    <source>
        <strain evidence="15">NIES-2108</strain>
    </source>
</reference>
<feature type="site" description="Plays an important role in substrate specificity" evidence="12">
    <location>
        <position position="230"/>
    </location>
</feature>
<feature type="binding site" evidence="12">
    <location>
        <begin position="355"/>
        <end position="357"/>
    </location>
    <ligand>
        <name>(6S)-5,6,7,8-tetrahydrofolate</name>
        <dbReference type="ChEBI" id="CHEBI:57453"/>
    </ligand>
</feature>
<dbReference type="Proteomes" id="UP000252085">
    <property type="component" value="Unassembled WGS sequence"/>
</dbReference>
<dbReference type="InterPro" id="IPR015421">
    <property type="entry name" value="PyrdxlP-dep_Trfase_major"/>
</dbReference>
<evidence type="ECO:0000256" key="3">
    <source>
        <dbReference type="ARBA" id="ARBA00004496"/>
    </source>
</evidence>
<dbReference type="GO" id="GO:0019264">
    <property type="term" value="P:glycine biosynthetic process from serine"/>
    <property type="evidence" value="ECO:0007669"/>
    <property type="project" value="UniProtKB-UniRule"/>
</dbReference>
<proteinExistence type="inferred from homology"/>
<evidence type="ECO:0000256" key="9">
    <source>
        <dbReference type="ARBA" id="ARBA00022679"/>
    </source>
</evidence>
<protein>
    <recommendedName>
        <fullName evidence="12">Serine hydroxymethyltransferase</fullName>
        <shortName evidence="12">SHMT</shortName>
        <shortName evidence="12">Serine methylase</shortName>
        <ecNumber evidence="12">2.1.2.1</ecNumber>
    </recommendedName>
</protein>
<dbReference type="InterPro" id="IPR001085">
    <property type="entry name" value="Ser_HO-MeTrfase"/>
</dbReference>
<comment type="subunit">
    <text evidence="5 12">Homodimer.</text>
</comment>
<feature type="binding site" evidence="12">
    <location>
        <begin position="126"/>
        <end position="128"/>
    </location>
    <ligand>
        <name>(6S)-5,6,7,8-tetrahydrofolate</name>
        <dbReference type="ChEBI" id="CHEBI:57453"/>
    </ligand>
</feature>
<evidence type="ECO:0000256" key="12">
    <source>
        <dbReference type="HAMAP-Rule" id="MF_00051"/>
    </source>
</evidence>
<dbReference type="PANTHER" id="PTHR11680:SF35">
    <property type="entry name" value="SERINE HYDROXYMETHYLTRANSFERASE 1"/>
    <property type="match status" value="1"/>
</dbReference>
<evidence type="ECO:0000256" key="2">
    <source>
        <dbReference type="ARBA" id="ARBA00001933"/>
    </source>
</evidence>
<dbReference type="InterPro" id="IPR015422">
    <property type="entry name" value="PyrdxlP-dep_Trfase_small"/>
</dbReference>
<dbReference type="EMBL" id="LXQE01000075">
    <property type="protein sequence ID" value="RCJ40358.1"/>
    <property type="molecule type" value="Genomic_DNA"/>
</dbReference>
<dbReference type="GO" id="GO:0008168">
    <property type="term" value="F:methyltransferase activity"/>
    <property type="evidence" value="ECO:0007669"/>
    <property type="project" value="UniProtKB-KW"/>
</dbReference>
<dbReference type="HAMAP" id="MF_00051">
    <property type="entry name" value="SHMT"/>
    <property type="match status" value="1"/>
</dbReference>
<dbReference type="NCBIfam" id="NF000586">
    <property type="entry name" value="PRK00011.1"/>
    <property type="match status" value="1"/>
</dbReference>
<evidence type="ECO:0000256" key="7">
    <source>
        <dbReference type="ARBA" id="ARBA00022563"/>
    </source>
</evidence>
<keyword evidence="10 12" id="KW-0663">Pyridoxal phosphate</keyword>
<dbReference type="FunFam" id="3.90.1150.10:FF:000003">
    <property type="entry name" value="Serine hydroxymethyltransferase"/>
    <property type="match status" value="1"/>
</dbReference>
<evidence type="ECO:0000256" key="6">
    <source>
        <dbReference type="ARBA" id="ARBA00022490"/>
    </source>
</evidence>
<keyword evidence="6 12" id="KW-0963">Cytoplasm</keyword>
<evidence type="ECO:0000256" key="5">
    <source>
        <dbReference type="ARBA" id="ARBA00011738"/>
    </source>
</evidence>
<keyword evidence="15" id="KW-0489">Methyltransferase</keyword>
<dbReference type="InterPro" id="IPR039429">
    <property type="entry name" value="SHMT-like_dom"/>
</dbReference>
<dbReference type="UniPathway" id="UPA00193"/>
<evidence type="ECO:0000256" key="10">
    <source>
        <dbReference type="ARBA" id="ARBA00022898"/>
    </source>
</evidence>
<evidence type="ECO:0000259" key="14">
    <source>
        <dbReference type="Pfam" id="PF00464"/>
    </source>
</evidence>
<evidence type="ECO:0000256" key="13">
    <source>
        <dbReference type="PIRSR" id="PIRSR000412-50"/>
    </source>
</evidence>
<dbReference type="Pfam" id="PF00464">
    <property type="entry name" value="SHMT"/>
    <property type="match status" value="1"/>
</dbReference>
<feature type="domain" description="Serine hydroxymethyltransferase-like" evidence="14">
    <location>
        <begin position="9"/>
        <end position="386"/>
    </location>
</feature>